<protein>
    <recommendedName>
        <fullName evidence="2">PiggyBac transposable element-derived protein domain-containing protein</fullName>
    </recommendedName>
</protein>
<dbReference type="InterPro" id="IPR029526">
    <property type="entry name" value="PGBD"/>
</dbReference>
<feature type="region of interest" description="Disordered" evidence="1">
    <location>
        <begin position="75"/>
        <end position="100"/>
    </location>
</feature>
<dbReference type="PANTHER" id="PTHR46599:SF3">
    <property type="entry name" value="PIGGYBAC TRANSPOSABLE ELEMENT-DERIVED PROTEIN 4"/>
    <property type="match status" value="1"/>
</dbReference>
<dbReference type="Pfam" id="PF13843">
    <property type="entry name" value="DDE_Tnp_1_7"/>
    <property type="match status" value="1"/>
</dbReference>
<dbReference type="EMBL" id="JBBPFD010000002">
    <property type="protein sequence ID" value="KAK7938659.1"/>
    <property type="molecule type" value="Genomic_DNA"/>
</dbReference>
<accession>A0AAW0PVJ3</accession>
<name>A0AAW0PVJ3_9GOBI</name>
<comment type="caution">
    <text evidence="3">The sequence shown here is derived from an EMBL/GenBank/DDBJ whole genome shotgun (WGS) entry which is preliminary data.</text>
</comment>
<proteinExistence type="predicted"/>
<evidence type="ECO:0000259" key="2">
    <source>
        <dbReference type="Pfam" id="PF13843"/>
    </source>
</evidence>
<sequence>MEDDSGSEDSSSDLSVDLFDEEIDSGSEPDDEVMVGAPSRGGRLEEEAGARKGCKSSPSRGHLSLTLPQWKTLEERDERVPAPPRFFPKRPPGVQPPLNTGNLNQERYFVTFLMRSFFSGWSTTLIKRLACEPPSQCHVRDRFRHILSNLQLSDPKSDAENDARKGMEDYDPIHRVRELLDMQNLSVDERMVATKAKLRIKQYMKAKPTKVGLKLFVLADVNGYTVDYILYSGKSTTGGTRKGLTFDVVTQLVRRSSWEQATTSTWTTLHQSISVPPLDLPGLWRVRTYREGRTGVPKQRRTRWTRSHQGEPSAGFEMVTFYSLNGWTPGRSLFAPAFHLVYSGDTVQRWEKKGQEYQRVTVQRPTAVTEYNKYMGGVDTSDQLLATNSFCHTQRGVCQSAPTHMTRQQFQESLTVHLLGVASKEHLPPTPMTTSPCVNTKQRHSLLHLPVPLSAGKLLNERYTKGRRTCRLCKMHTIWKLRTV</sequence>
<feature type="compositionally biased region" description="Acidic residues" evidence="1">
    <location>
        <begin position="1"/>
        <end position="11"/>
    </location>
</feature>
<evidence type="ECO:0000256" key="1">
    <source>
        <dbReference type="SAM" id="MobiDB-lite"/>
    </source>
</evidence>
<keyword evidence="4" id="KW-1185">Reference proteome</keyword>
<gene>
    <name evidence="3" type="ORF">WMY93_001985</name>
</gene>
<feature type="compositionally biased region" description="Pro residues" evidence="1">
    <location>
        <begin position="81"/>
        <end position="95"/>
    </location>
</feature>
<evidence type="ECO:0000313" key="4">
    <source>
        <dbReference type="Proteomes" id="UP001460270"/>
    </source>
</evidence>
<dbReference type="PANTHER" id="PTHR46599">
    <property type="entry name" value="PIGGYBAC TRANSPOSABLE ELEMENT-DERIVED PROTEIN 4"/>
    <property type="match status" value="1"/>
</dbReference>
<organism evidence="3 4">
    <name type="scientific">Mugilogobius chulae</name>
    <name type="common">yellowstripe goby</name>
    <dbReference type="NCBI Taxonomy" id="88201"/>
    <lineage>
        <taxon>Eukaryota</taxon>
        <taxon>Metazoa</taxon>
        <taxon>Chordata</taxon>
        <taxon>Craniata</taxon>
        <taxon>Vertebrata</taxon>
        <taxon>Euteleostomi</taxon>
        <taxon>Actinopterygii</taxon>
        <taxon>Neopterygii</taxon>
        <taxon>Teleostei</taxon>
        <taxon>Neoteleostei</taxon>
        <taxon>Acanthomorphata</taxon>
        <taxon>Gobiaria</taxon>
        <taxon>Gobiiformes</taxon>
        <taxon>Gobioidei</taxon>
        <taxon>Gobiidae</taxon>
        <taxon>Gobionellinae</taxon>
        <taxon>Mugilogobius</taxon>
    </lineage>
</organism>
<feature type="region of interest" description="Disordered" evidence="1">
    <location>
        <begin position="1"/>
        <end position="63"/>
    </location>
</feature>
<dbReference type="AlphaFoldDB" id="A0AAW0PVJ3"/>
<feature type="compositionally biased region" description="Acidic residues" evidence="1">
    <location>
        <begin position="18"/>
        <end position="33"/>
    </location>
</feature>
<feature type="domain" description="PiggyBac transposable element-derived protein" evidence="2">
    <location>
        <begin position="131"/>
        <end position="393"/>
    </location>
</feature>
<evidence type="ECO:0000313" key="3">
    <source>
        <dbReference type="EMBL" id="KAK7938659.1"/>
    </source>
</evidence>
<reference evidence="4" key="1">
    <citation type="submission" date="2024-04" db="EMBL/GenBank/DDBJ databases">
        <title>Salinicola lusitanus LLJ914,a marine bacterium isolated from the Okinawa Trough.</title>
        <authorList>
            <person name="Li J."/>
        </authorList>
    </citation>
    <scope>NUCLEOTIDE SEQUENCE [LARGE SCALE GENOMIC DNA]</scope>
</reference>
<dbReference type="Proteomes" id="UP001460270">
    <property type="component" value="Unassembled WGS sequence"/>
</dbReference>